<evidence type="ECO:0000313" key="3">
    <source>
        <dbReference type="Proteomes" id="UP000035540"/>
    </source>
</evidence>
<sequence length="220" mass="23748">MPSGSPYHGPTARTQATRRAWLMLGVGLIVFLIVGFSGQWLRAPAYAWGAAAIAFNISPWRSFAHLDAAGTAAHAGGEVPSSAARRLLLILATVLSLATVVLLLMDASRAADLQRAIGSVVALTVIVASWMLIHTVFTLRYAAEYFENDPPQGIDFNQDDPPRYLDFAYMAFSTGMTYQVSDTAITTTKIRTTVLIHSFYAFIFGTAIMATTINLVVSLA</sequence>
<dbReference type="RefSeq" id="WP_201774803.1">
    <property type="nucleotide sequence ID" value="NZ_CP011545.1"/>
</dbReference>
<proteinExistence type="predicted"/>
<dbReference type="Pfam" id="PF07077">
    <property type="entry name" value="DUF1345"/>
    <property type="match status" value="1"/>
</dbReference>
<protein>
    <submittedName>
        <fullName evidence="2">Putative membrane protein</fullName>
    </submittedName>
</protein>
<accession>A0A0G3H7B6</accession>
<reference evidence="3" key="2">
    <citation type="submission" date="2015-05" db="EMBL/GenBank/DDBJ databases">
        <title>Complete genome sequence of Corynebacterium testudinoris DSM 44614, recovered from necrotic lesions in the mouth of a tortoise.</title>
        <authorList>
            <person name="Ruckert C."/>
            <person name="Albersmeier A."/>
            <person name="Winkler A."/>
            <person name="Tauch A."/>
        </authorList>
    </citation>
    <scope>NUCLEOTIDE SEQUENCE [LARGE SCALE GENOMIC DNA]</scope>
    <source>
        <strain evidence="3">DSM 44614</strain>
    </source>
</reference>
<evidence type="ECO:0000256" key="1">
    <source>
        <dbReference type="SAM" id="Phobius"/>
    </source>
</evidence>
<dbReference type="PATRIC" id="fig|136857.5.peg.1809"/>
<feature type="transmembrane region" description="Helical" evidence="1">
    <location>
        <begin position="199"/>
        <end position="217"/>
    </location>
</feature>
<gene>
    <name evidence="2" type="ORF">CTEST_09100</name>
</gene>
<keyword evidence="1" id="KW-0472">Membrane</keyword>
<feature type="transmembrane region" description="Helical" evidence="1">
    <location>
        <begin position="116"/>
        <end position="137"/>
    </location>
</feature>
<dbReference type="EMBL" id="CP011545">
    <property type="protein sequence ID" value="AKK09249.1"/>
    <property type="molecule type" value="Genomic_DNA"/>
</dbReference>
<feature type="transmembrane region" description="Helical" evidence="1">
    <location>
        <begin position="20"/>
        <end position="38"/>
    </location>
</feature>
<reference evidence="2 3" key="1">
    <citation type="journal article" date="2015" name="Genome Announc.">
        <title>Complete Genome Sequence of the Type Strain Corynebacterium testudinoris DSM 44614, Recovered from Necrotic Lesions in the Mouth of a Tortoise.</title>
        <authorList>
            <person name="Ruckert C."/>
            <person name="Kriete M."/>
            <person name="Jaenicke S."/>
            <person name="Winkler A."/>
            <person name="Tauch A."/>
        </authorList>
    </citation>
    <scope>NUCLEOTIDE SEQUENCE [LARGE SCALE GENOMIC DNA]</scope>
    <source>
        <strain evidence="2 3">DSM 44614</strain>
    </source>
</reference>
<keyword evidence="1" id="KW-1133">Transmembrane helix</keyword>
<dbReference type="STRING" id="136857.CTEST_09100"/>
<dbReference type="KEGG" id="cted:CTEST_09100"/>
<organism evidence="2 3">
    <name type="scientific">Corynebacterium testudinoris</name>
    <dbReference type="NCBI Taxonomy" id="136857"/>
    <lineage>
        <taxon>Bacteria</taxon>
        <taxon>Bacillati</taxon>
        <taxon>Actinomycetota</taxon>
        <taxon>Actinomycetes</taxon>
        <taxon>Mycobacteriales</taxon>
        <taxon>Corynebacteriaceae</taxon>
        <taxon>Corynebacterium</taxon>
    </lineage>
</organism>
<dbReference type="AlphaFoldDB" id="A0A0G3H7B6"/>
<dbReference type="InterPro" id="IPR009781">
    <property type="entry name" value="DUF1345"/>
</dbReference>
<evidence type="ECO:0000313" key="2">
    <source>
        <dbReference type="EMBL" id="AKK09249.1"/>
    </source>
</evidence>
<keyword evidence="1" id="KW-0812">Transmembrane</keyword>
<dbReference type="Proteomes" id="UP000035540">
    <property type="component" value="Chromosome"/>
</dbReference>
<keyword evidence="3" id="KW-1185">Reference proteome</keyword>
<name>A0A0G3H7B6_9CORY</name>
<feature type="transmembrane region" description="Helical" evidence="1">
    <location>
        <begin position="83"/>
        <end position="104"/>
    </location>
</feature>